<dbReference type="InterPro" id="IPR044152">
    <property type="entry name" value="YqjM-like"/>
</dbReference>
<proteinExistence type="predicted"/>
<feature type="domain" description="NADH:flavin oxidoreductase/NADH oxidase N-terminal" evidence="6">
    <location>
        <begin position="4"/>
        <end position="343"/>
    </location>
</feature>
<dbReference type="InterPro" id="IPR001155">
    <property type="entry name" value="OxRdtase_FMN_N"/>
</dbReference>
<keyword evidence="8" id="KW-1185">Reference proteome</keyword>
<evidence type="ECO:0000256" key="5">
    <source>
        <dbReference type="ARBA" id="ARBA00023002"/>
    </source>
</evidence>
<sequence>MPALFSPIRLGNLELTNRIIVPPMCMYSAQDGCATSWHQMHYGNLAQCGAGLLILEATAVEARGRISPYDLGLWSDAQAAALQPVLAHIRSYSPMPVCIQLAHAGRKASSLRPWEGGGAMPADHPGAWRTISASAQGYLPTDPAPASATLQDIADIKQAFVDAALRSHQLGLDAIELHAAHGYLLHQFLSPLSNLRTDAYGDSLDNRMRLTLEVFDAMQAAVPEGFPIGARISATDWVDGGWDVEQSKALAHALSQRGCAFLHVSSAALHPAQQIPIGPGYQVPLAAALRESLGGSMPVIAVGLITQAQQAQAILDAGHADAIGVARAMLYNPRWPWEAARQLGARVHAAPQYLRCQPHGAKDLFDAP</sequence>
<dbReference type="RefSeq" id="WP_191722840.1">
    <property type="nucleotide sequence ID" value="NZ_JACSQK010000004.1"/>
</dbReference>
<comment type="caution">
    <text evidence="7">The sequence shown here is derived from an EMBL/GenBank/DDBJ whole genome shotgun (WGS) entry which is preliminary data.</text>
</comment>
<dbReference type="Gene3D" id="3.20.20.70">
    <property type="entry name" value="Aldolase class I"/>
    <property type="match status" value="1"/>
</dbReference>
<evidence type="ECO:0000256" key="3">
    <source>
        <dbReference type="ARBA" id="ARBA00022643"/>
    </source>
</evidence>
<keyword evidence="4" id="KW-0521">NADP</keyword>
<keyword evidence="3" id="KW-0288">FMN</keyword>
<accession>A0ABR8SAL1</accession>
<evidence type="ECO:0000313" key="7">
    <source>
        <dbReference type="EMBL" id="MBD7960424.1"/>
    </source>
</evidence>
<dbReference type="InterPro" id="IPR013785">
    <property type="entry name" value="Aldolase_TIM"/>
</dbReference>
<dbReference type="SUPFAM" id="SSF51395">
    <property type="entry name" value="FMN-linked oxidoreductases"/>
    <property type="match status" value="1"/>
</dbReference>
<dbReference type="Proteomes" id="UP000634919">
    <property type="component" value="Unassembled WGS sequence"/>
</dbReference>
<organism evidence="7 8">
    <name type="scientific">Comamonas avium</name>
    <dbReference type="NCBI Taxonomy" id="2762231"/>
    <lineage>
        <taxon>Bacteria</taxon>
        <taxon>Pseudomonadati</taxon>
        <taxon>Pseudomonadota</taxon>
        <taxon>Betaproteobacteria</taxon>
        <taxon>Burkholderiales</taxon>
        <taxon>Comamonadaceae</taxon>
        <taxon>Comamonas</taxon>
    </lineage>
</organism>
<keyword evidence="2" id="KW-0285">Flavoprotein</keyword>
<evidence type="ECO:0000313" key="8">
    <source>
        <dbReference type="Proteomes" id="UP000634919"/>
    </source>
</evidence>
<protein>
    <submittedName>
        <fullName evidence="7">NADH:flavin oxidoreductase/NADH oxidase</fullName>
    </submittedName>
</protein>
<evidence type="ECO:0000256" key="2">
    <source>
        <dbReference type="ARBA" id="ARBA00022630"/>
    </source>
</evidence>
<dbReference type="EMBL" id="JACSQK010000004">
    <property type="protein sequence ID" value="MBD7960424.1"/>
    <property type="molecule type" value="Genomic_DNA"/>
</dbReference>
<dbReference type="CDD" id="cd02932">
    <property type="entry name" value="OYE_YqiM_FMN"/>
    <property type="match status" value="1"/>
</dbReference>
<evidence type="ECO:0000256" key="4">
    <source>
        <dbReference type="ARBA" id="ARBA00022857"/>
    </source>
</evidence>
<evidence type="ECO:0000256" key="1">
    <source>
        <dbReference type="ARBA" id="ARBA00001917"/>
    </source>
</evidence>
<dbReference type="PANTHER" id="PTHR43303:SF4">
    <property type="entry name" value="NADPH DEHYDROGENASE C23G7.10C-RELATED"/>
    <property type="match status" value="1"/>
</dbReference>
<reference evidence="7 8" key="1">
    <citation type="submission" date="2020-08" db="EMBL/GenBank/DDBJ databases">
        <title>A Genomic Blueprint of the Chicken Gut Microbiome.</title>
        <authorList>
            <person name="Gilroy R."/>
            <person name="Ravi A."/>
            <person name="Getino M."/>
            <person name="Pursley I."/>
            <person name="Horton D.L."/>
            <person name="Alikhan N.-F."/>
            <person name="Baker D."/>
            <person name="Gharbi K."/>
            <person name="Hall N."/>
            <person name="Watson M."/>
            <person name="Adriaenssens E.M."/>
            <person name="Foster-Nyarko E."/>
            <person name="Jarju S."/>
            <person name="Secka A."/>
            <person name="Antonio M."/>
            <person name="Oren A."/>
            <person name="Chaudhuri R."/>
            <person name="La Ragione R.M."/>
            <person name="Hildebrand F."/>
            <person name="Pallen M.J."/>
        </authorList>
    </citation>
    <scope>NUCLEOTIDE SEQUENCE [LARGE SCALE GENOMIC DNA]</scope>
    <source>
        <strain evidence="7 8">Sa2CVA6</strain>
    </source>
</reference>
<gene>
    <name evidence="7" type="ORF">H9646_07990</name>
</gene>
<comment type="cofactor">
    <cofactor evidence="1">
        <name>FMN</name>
        <dbReference type="ChEBI" id="CHEBI:58210"/>
    </cofactor>
</comment>
<name>A0ABR8SAL1_9BURK</name>
<dbReference type="Pfam" id="PF00724">
    <property type="entry name" value="Oxidored_FMN"/>
    <property type="match status" value="1"/>
</dbReference>
<dbReference type="PANTHER" id="PTHR43303">
    <property type="entry name" value="NADPH DEHYDROGENASE C23G7.10C-RELATED"/>
    <property type="match status" value="1"/>
</dbReference>
<evidence type="ECO:0000259" key="6">
    <source>
        <dbReference type="Pfam" id="PF00724"/>
    </source>
</evidence>
<keyword evidence="5" id="KW-0560">Oxidoreductase</keyword>